<accession>A0A9Q1JAU2</accession>
<evidence type="ECO:0000259" key="1">
    <source>
        <dbReference type="Pfam" id="PF23039"/>
    </source>
</evidence>
<evidence type="ECO:0000313" key="3">
    <source>
        <dbReference type="Proteomes" id="UP001152622"/>
    </source>
</evidence>
<evidence type="ECO:0000313" key="2">
    <source>
        <dbReference type="EMBL" id="KAJ8379931.1"/>
    </source>
</evidence>
<dbReference type="InterPro" id="IPR055421">
    <property type="entry name" value="TMEM132_3rd"/>
</dbReference>
<gene>
    <name evidence="2" type="ORF">SKAU_G00007090</name>
</gene>
<comment type="caution">
    <text evidence="2">The sequence shown here is derived from an EMBL/GenBank/DDBJ whole genome shotgun (WGS) entry which is preliminary data.</text>
</comment>
<name>A0A9Q1JAU2_SYNKA</name>
<dbReference type="Proteomes" id="UP001152622">
    <property type="component" value="Chromosome 1"/>
</dbReference>
<reference evidence="2" key="1">
    <citation type="journal article" date="2023" name="Science">
        <title>Genome structures resolve the early diversification of teleost fishes.</title>
        <authorList>
            <person name="Parey E."/>
            <person name="Louis A."/>
            <person name="Montfort J."/>
            <person name="Bouchez O."/>
            <person name="Roques C."/>
            <person name="Iampietro C."/>
            <person name="Lluch J."/>
            <person name="Castinel A."/>
            <person name="Donnadieu C."/>
            <person name="Desvignes T."/>
            <person name="Floi Bucao C."/>
            <person name="Jouanno E."/>
            <person name="Wen M."/>
            <person name="Mejri S."/>
            <person name="Dirks R."/>
            <person name="Jansen H."/>
            <person name="Henkel C."/>
            <person name="Chen W.J."/>
            <person name="Zahm M."/>
            <person name="Cabau C."/>
            <person name="Klopp C."/>
            <person name="Thompson A.W."/>
            <person name="Robinson-Rechavi M."/>
            <person name="Braasch I."/>
            <person name="Lecointre G."/>
            <person name="Bobe J."/>
            <person name="Postlethwait J.H."/>
            <person name="Berthelot C."/>
            <person name="Roest Crollius H."/>
            <person name="Guiguen Y."/>
        </authorList>
    </citation>
    <scope>NUCLEOTIDE SEQUENCE</scope>
    <source>
        <strain evidence="2">WJC10195</strain>
    </source>
</reference>
<organism evidence="2 3">
    <name type="scientific">Synaphobranchus kaupii</name>
    <name type="common">Kaup's arrowtooth eel</name>
    <dbReference type="NCBI Taxonomy" id="118154"/>
    <lineage>
        <taxon>Eukaryota</taxon>
        <taxon>Metazoa</taxon>
        <taxon>Chordata</taxon>
        <taxon>Craniata</taxon>
        <taxon>Vertebrata</taxon>
        <taxon>Euteleostomi</taxon>
        <taxon>Actinopterygii</taxon>
        <taxon>Neopterygii</taxon>
        <taxon>Teleostei</taxon>
        <taxon>Anguilliformes</taxon>
        <taxon>Synaphobranchidae</taxon>
        <taxon>Synaphobranchus</taxon>
    </lineage>
</organism>
<dbReference type="Pfam" id="PF23039">
    <property type="entry name" value="TMEM132_3rd"/>
    <property type="match status" value="1"/>
</dbReference>
<feature type="domain" description="Transmembrane protein TMEM132 cohesin-like" evidence="1">
    <location>
        <begin position="38"/>
        <end position="97"/>
    </location>
</feature>
<dbReference type="OrthoDB" id="8958959at2759"/>
<dbReference type="EMBL" id="JAINUF010000001">
    <property type="protein sequence ID" value="KAJ8379931.1"/>
    <property type="molecule type" value="Genomic_DNA"/>
</dbReference>
<keyword evidence="3" id="KW-1185">Reference proteome</keyword>
<dbReference type="AlphaFoldDB" id="A0A9Q1JAU2"/>
<sequence length="145" mass="15293">MAPAVAAGARWLTRLGVMGRTRAARTEACEPLSSLPNAVSGHRAEGGFLRILQVDLEVDSFLGPLGSRSISWQVEYPGSRILTEEAETEIHLSQKDLGGHCSTGNGRGASISDLSVSPSEILWAPLRTTAVLRAAPFGGKIGKTI</sequence>
<protein>
    <recommendedName>
        <fullName evidence="1">Transmembrane protein TMEM132 cohesin-like domain-containing protein</fullName>
    </recommendedName>
</protein>
<proteinExistence type="predicted"/>